<sequence length="78" mass="8182">MRTHTTISGAELLLSMIAIRLAVLVVVGWSLTLLPQQARNSDLACAPSPAARGAANPPAKIVGPRIADAALDDMLRHD</sequence>
<feature type="transmembrane region" description="Helical" evidence="1">
    <location>
        <begin position="12"/>
        <end position="34"/>
    </location>
</feature>
<keyword evidence="1" id="KW-0812">Transmembrane</keyword>
<dbReference type="OrthoDB" id="8245768at2"/>
<reference evidence="2 3" key="1">
    <citation type="journal article" date="2015" name="Stand. Genomic Sci.">
        <title>Genomic Encyclopedia of Bacterial and Archaeal Type Strains, Phase III: the genomes of soil and plant-associated and newly described type strains.</title>
        <authorList>
            <person name="Whitman W.B."/>
            <person name="Woyke T."/>
            <person name="Klenk H.P."/>
            <person name="Zhou Y."/>
            <person name="Lilburn T.G."/>
            <person name="Beck B.J."/>
            <person name="De Vos P."/>
            <person name="Vandamme P."/>
            <person name="Eisen J.A."/>
            <person name="Garrity G."/>
            <person name="Hugenholtz P."/>
            <person name="Kyrpides N.C."/>
        </authorList>
    </citation>
    <scope>NUCLEOTIDE SEQUENCE [LARGE SCALE GENOMIC DNA]</scope>
    <source>
        <strain evidence="2 3">CGMCC 1.10948</strain>
    </source>
</reference>
<dbReference type="EMBL" id="VLLA01000003">
    <property type="protein sequence ID" value="TWI73387.1"/>
    <property type="molecule type" value="Genomic_DNA"/>
</dbReference>
<keyword evidence="3" id="KW-1185">Reference proteome</keyword>
<dbReference type="AlphaFoldDB" id="A0A562RW83"/>
<protein>
    <submittedName>
        <fullName evidence="2">Uncharacterized protein</fullName>
    </submittedName>
</protein>
<comment type="caution">
    <text evidence="2">The sequence shown here is derived from an EMBL/GenBank/DDBJ whole genome shotgun (WGS) entry which is preliminary data.</text>
</comment>
<name>A0A562RW83_9BRAD</name>
<evidence type="ECO:0000313" key="3">
    <source>
        <dbReference type="Proteomes" id="UP000316291"/>
    </source>
</evidence>
<dbReference type="Proteomes" id="UP000316291">
    <property type="component" value="Unassembled WGS sequence"/>
</dbReference>
<gene>
    <name evidence="2" type="ORF">IQ16_01523</name>
</gene>
<proteinExistence type="predicted"/>
<organism evidence="2 3">
    <name type="scientific">Bradyrhizobium huanghuaihaiense</name>
    <dbReference type="NCBI Taxonomy" id="990078"/>
    <lineage>
        <taxon>Bacteria</taxon>
        <taxon>Pseudomonadati</taxon>
        <taxon>Pseudomonadota</taxon>
        <taxon>Alphaproteobacteria</taxon>
        <taxon>Hyphomicrobiales</taxon>
        <taxon>Nitrobacteraceae</taxon>
        <taxon>Bradyrhizobium</taxon>
    </lineage>
</organism>
<evidence type="ECO:0000313" key="2">
    <source>
        <dbReference type="EMBL" id="TWI73387.1"/>
    </source>
</evidence>
<accession>A0A562RW83</accession>
<keyword evidence="1" id="KW-1133">Transmembrane helix</keyword>
<evidence type="ECO:0000256" key="1">
    <source>
        <dbReference type="SAM" id="Phobius"/>
    </source>
</evidence>
<keyword evidence="1" id="KW-0472">Membrane</keyword>